<keyword evidence="5" id="KW-0012">Acyltransferase</keyword>
<protein>
    <submittedName>
        <fullName evidence="6">GNAT family N-acetyltransferase</fullName>
    </submittedName>
</protein>
<reference evidence="6" key="2">
    <citation type="submission" date="2021-04" db="EMBL/GenBank/DDBJ databases">
        <authorList>
            <person name="Gilroy R."/>
        </authorList>
    </citation>
    <scope>NUCLEOTIDE SEQUENCE</scope>
    <source>
        <strain evidence="6">5134</strain>
    </source>
</reference>
<dbReference type="InterPro" id="IPR016181">
    <property type="entry name" value="Acyl_CoA_acyltransferase"/>
</dbReference>
<comment type="pathway">
    <text evidence="1">Lipid metabolism.</text>
</comment>
<evidence type="ECO:0000256" key="1">
    <source>
        <dbReference type="ARBA" id="ARBA00005189"/>
    </source>
</evidence>
<keyword evidence="4" id="KW-0443">Lipid metabolism</keyword>
<evidence type="ECO:0000256" key="5">
    <source>
        <dbReference type="ARBA" id="ARBA00023315"/>
    </source>
</evidence>
<dbReference type="PANTHER" id="PTHR37323:SF1">
    <property type="entry name" value="L-ORNITHINE N(ALPHA)-ACYLTRANSFERASE"/>
    <property type="match status" value="1"/>
</dbReference>
<dbReference type="GO" id="GO:0006629">
    <property type="term" value="P:lipid metabolic process"/>
    <property type="evidence" value="ECO:0007669"/>
    <property type="project" value="UniProtKB-KW"/>
</dbReference>
<evidence type="ECO:0000313" key="6">
    <source>
        <dbReference type="EMBL" id="HIY68191.1"/>
    </source>
</evidence>
<dbReference type="PANTHER" id="PTHR37323">
    <property type="entry name" value="GCN5-RELATED N-ACETYLTRANSFERASE"/>
    <property type="match status" value="1"/>
</dbReference>
<dbReference type="EMBL" id="DXDA01000019">
    <property type="protein sequence ID" value="HIY68191.1"/>
    <property type="molecule type" value="Genomic_DNA"/>
</dbReference>
<proteinExistence type="predicted"/>
<dbReference type="Proteomes" id="UP000886844">
    <property type="component" value="Unassembled WGS sequence"/>
</dbReference>
<accession>A0A9D2CAD4</accession>
<dbReference type="Pfam" id="PF13444">
    <property type="entry name" value="Acetyltransf_5"/>
    <property type="match status" value="1"/>
</dbReference>
<comment type="caution">
    <text evidence="6">The sequence shown here is derived from an EMBL/GenBank/DDBJ whole genome shotgun (WGS) entry which is preliminary data.</text>
</comment>
<reference evidence="6" key="1">
    <citation type="journal article" date="2021" name="PeerJ">
        <title>Extensive microbial diversity within the chicken gut microbiome revealed by metagenomics and culture.</title>
        <authorList>
            <person name="Gilroy R."/>
            <person name="Ravi A."/>
            <person name="Getino M."/>
            <person name="Pursley I."/>
            <person name="Horton D.L."/>
            <person name="Alikhan N.F."/>
            <person name="Baker D."/>
            <person name="Gharbi K."/>
            <person name="Hall N."/>
            <person name="Watson M."/>
            <person name="Adriaenssens E.M."/>
            <person name="Foster-Nyarko E."/>
            <person name="Jarju S."/>
            <person name="Secka A."/>
            <person name="Antonio M."/>
            <person name="Oren A."/>
            <person name="Chaudhuri R.R."/>
            <person name="La Ragione R."/>
            <person name="Hildebrand F."/>
            <person name="Pallen M.J."/>
        </authorList>
    </citation>
    <scope>NUCLEOTIDE SEQUENCE</scope>
    <source>
        <strain evidence="6">5134</strain>
    </source>
</reference>
<dbReference type="GO" id="GO:0016746">
    <property type="term" value="F:acyltransferase activity"/>
    <property type="evidence" value="ECO:0007669"/>
    <property type="project" value="UniProtKB-KW"/>
</dbReference>
<gene>
    <name evidence="6" type="ORF">H9828_02095</name>
</gene>
<evidence type="ECO:0000256" key="3">
    <source>
        <dbReference type="ARBA" id="ARBA00022679"/>
    </source>
</evidence>
<evidence type="ECO:0000256" key="2">
    <source>
        <dbReference type="ARBA" id="ARBA00022516"/>
    </source>
</evidence>
<evidence type="ECO:0000313" key="7">
    <source>
        <dbReference type="Proteomes" id="UP000886844"/>
    </source>
</evidence>
<keyword evidence="3" id="KW-0808">Transferase</keyword>
<sequence>MQQKTIEPIIEPVDRELLLAELTPARKVRDTHKAGNEIYIFPASECPALMREIGRLREVAFRGAGGGTGHEVDIDEEDLAPDGYYQLIVWDPAAQEIIGGYRFIICTTPYPRHLSTEHYFRFSERFRQKYLPRTIELGRSFIQPSYQARGNSKSIYALDNLWDGLGALIVLNPKAKYLFGKVTMYTTYKAVARNALIWFLRRYFPDREGLVEGIHPIRLDLDDPYYEELFSGETYMENYRILIQKVREFNENIPPLINAYMNLSPTMRVFDTVSNPDFGGVEETGILVTIRDIYPEKRLRYTRWQGWRANLKHRREEFSEQLRQHLERITKNTKKRNA</sequence>
<name>A0A9D2CAD4_9BACT</name>
<keyword evidence="2" id="KW-0444">Lipid biosynthesis</keyword>
<evidence type="ECO:0000256" key="4">
    <source>
        <dbReference type="ARBA" id="ARBA00023098"/>
    </source>
</evidence>
<dbReference type="InterPro" id="IPR052351">
    <property type="entry name" value="Ornithine_N-alpha-AT"/>
</dbReference>
<dbReference type="SUPFAM" id="SSF55729">
    <property type="entry name" value="Acyl-CoA N-acyltransferases (Nat)"/>
    <property type="match status" value="1"/>
</dbReference>
<dbReference type="AlphaFoldDB" id="A0A9D2CAD4"/>
<organism evidence="6 7">
    <name type="scientific">Candidatus Alistipes intestinigallinarum</name>
    <dbReference type="NCBI Taxonomy" id="2838440"/>
    <lineage>
        <taxon>Bacteria</taxon>
        <taxon>Pseudomonadati</taxon>
        <taxon>Bacteroidota</taxon>
        <taxon>Bacteroidia</taxon>
        <taxon>Bacteroidales</taxon>
        <taxon>Rikenellaceae</taxon>
        <taxon>Alistipes</taxon>
    </lineage>
</organism>